<accession>A0A9W6WVV2</accession>
<feature type="region of interest" description="Disordered" evidence="1">
    <location>
        <begin position="34"/>
        <end position="57"/>
    </location>
</feature>
<feature type="region of interest" description="Disordered" evidence="1">
    <location>
        <begin position="69"/>
        <end position="98"/>
    </location>
</feature>
<dbReference type="OrthoDB" id="111185at2759"/>
<dbReference type="Proteomes" id="UP001165121">
    <property type="component" value="Unassembled WGS sequence"/>
</dbReference>
<dbReference type="EMBL" id="BSXT01000124">
    <property type="protein sequence ID" value="GMF18280.1"/>
    <property type="molecule type" value="Genomic_DNA"/>
</dbReference>
<comment type="caution">
    <text evidence="2">The sequence shown here is derived from an EMBL/GenBank/DDBJ whole genome shotgun (WGS) entry which is preliminary data.</text>
</comment>
<dbReference type="AlphaFoldDB" id="A0A9W6WVV2"/>
<proteinExistence type="predicted"/>
<keyword evidence="3" id="KW-1185">Reference proteome</keyword>
<sequence>MLWLEVRVHEKEDGAHAKERGACVELKECRLKSNSPSKRLGEGPELGVPGCVHPDAPVQASVGDAVKIEPPAADETSESSSPVQDVVTLEDANDESTRLTCKEEGPLPVVQEEPATYVPKSTEQPSLDVSTSSPATQLNVQTLSPESMAVHVSQMIIDLTGEALPNTPARSDGPTVAQVKTYVADQVRRWERVTTEFVASPTTEYSWPSPPPDFQTWWAAAMTTSEYIASRTAMASSEEAWISEWNLVCFKRGPCLGEIYACLKKCLKCLKVPKGLL</sequence>
<evidence type="ECO:0000256" key="1">
    <source>
        <dbReference type="SAM" id="MobiDB-lite"/>
    </source>
</evidence>
<reference evidence="2" key="1">
    <citation type="submission" date="2023-04" db="EMBL/GenBank/DDBJ databases">
        <title>Phytophthora fragariaefolia NBRC 109709.</title>
        <authorList>
            <person name="Ichikawa N."/>
            <person name="Sato H."/>
            <person name="Tonouchi N."/>
        </authorList>
    </citation>
    <scope>NUCLEOTIDE SEQUENCE</scope>
    <source>
        <strain evidence="2">NBRC 109709</strain>
    </source>
</reference>
<evidence type="ECO:0000313" key="2">
    <source>
        <dbReference type="EMBL" id="GMF18280.1"/>
    </source>
</evidence>
<name>A0A9W6WVV2_9STRA</name>
<protein>
    <submittedName>
        <fullName evidence="2">Unnamed protein product</fullName>
    </submittedName>
</protein>
<organism evidence="2 3">
    <name type="scientific">Phytophthora fragariaefolia</name>
    <dbReference type="NCBI Taxonomy" id="1490495"/>
    <lineage>
        <taxon>Eukaryota</taxon>
        <taxon>Sar</taxon>
        <taxon>Stramenopiles</taxon>
        <taxon>Oomycota</taxon>
        <taxon>Peronosporomycetes</taxon>
        <taxon>Peronosporales</taxon>
        <taxon>Peronosporaceae</taxon>
        <taxon>Phytophthora</taxon>
    </lineage>
</organism>
<evidence type="ECO:0000313" key="3">
    <source>
        <dbReference type="Proteomes" id="UP001165121"/>
    </source>
</evidence>
<gene>
    <name evidence="2" type="ORF">Pfra01_000154800</name>
</gene>